<dbReference type="InParanoid" id="A0A316YVX3"/>
<keyword evidence="3" id="KW-1185">Reference proteome</keyword>
<evidence type="ECO:0000313" key="3">
    <source>
        <dbReference type="Proteomes" id="UP000245768"/>
    </source>
</evidence>
<organism evidence="2 3">
    <name type="scientific">Acaromyces ingoldii</name>
    <dbReference type="NCBI Taxonomy" id="215250"/>
    <lineage>
        <taxon>Eukaryota</taxon>
        <taxon>Fungi</taxon>
        <taxon>Dikarya</taxon>
        <taxon>Basidiomycota</taxon>
        <taxon>Ustilaginomycotina</taxon>
        <taxon>Exobasidiomycetes</taxon>
        <taxon>Exobasidiales</taxon>
        <taxon>Cryptobasidiaceae</taxon>
        <taxon>Acaromyces</taxon>
    </lineage>
</organism>
<name>A0A316YVX3_9BASI</name>
<gene>
    <name evidence="2" type="ORF">FA10DRAFT_263562</name>
</gene>
<dbReference type="OrthoDB" id="5959761at2759"/>
<proteinExistence type="predicted"/>
<dbReference type="InterPro" id="IPR059186">
    <property type="entry name" value="SACTE_4363"/>
</dbReference>
<sequence length="692" mass="74245">MSTSNAVEGKGDAGVKLDSTSAVPPPSPMESNHRERLVQRLRRISLRSNASRGSPTKGKGEAPVAEAVIGHARKEDDGTELAKAAPQEAKAPAPPSKDTEPEQKSAQKGTLAPVPRPMLESEEPDEPQPVDLGAQILVFGPDQAMADIQARVDEVYEAQVANQFGSDRWALFFKPGQYTLDVRVGYYTTVHGLGSSPEDVVITGAVRVKADWMENNNATVNFWRGVENLTVIPTIEEDESILVWAVSQATFFRRVHVKGPVVLSDHGGWSSGGFIADSQIDGQIDNGTQQQFITRNVSMGSWTGGSYAQVFVGDLGAPNEDWPKVPFSTIKKTPVVREKPYLVYDSTADAYLVAKPATKPCSVGPSWTGEGSVKDATVALSSFYVADPTKDNADTLNAALVKEMSVLFTPGVYLLGSALAVTAPGTVLLGLGLATLKPVNGTAALTIADVENVHVAGLLLDAGANFSSSLCTVGDAGSGSLNWTPNDKPVVLSDVFCRVGGAGLGRCDNCITINRRDTIGDNLWLWRADHGDGVGWYLNPCNTGLVVNADYVTIYGLFNEHHKEYQTIWNGNHGQVFFYQSELPYDPPNNNVWSHSRVAGWASYKVSNAVTSHYATGLGIYCVFTNPNVYGFSAIEQPTSHASYEPKAVLVRHATTVRFGGATNSGIDHVINDLGATINDTNKEAQLESAYE</sequence>
<reference evidence="2 3" key="1">
    <citation type="journal article" date="2018" name="Mol. Biol. Evol.">
        <title>Broad Genomic Sampling Reveals a Smut Pathogenic Ancestry of the Fungal Clade Ustilaginomycotina.</title>
        <authorList>
            <person name="Kijpornyongpan T."/>
            <person name="Mondo S.J."/>
            <person name="Barry K."/>
            <person name="Sandor L."/>
            <person name="Lee J."/>
            <person name="Lipzen A."/>
            <person name="Pangilinan J."/>
            <person name="LaButti K."/>
            <person name="Hainaut M."/>
            <person name="Henrissat B."/>
            <person name="Grigoriev I.V."/>
            <person name="Spatafora J.W."/>
            <person name="Aime M.C."/>
        </authorList>
    </citation>
    <scope>NUCLEOTIDE SEQUENCE [LARGE SCALE GENOMIC DNA]</scope>
    <source>
        <strain evidence="2 3">MCA 4198</strain>
    </source>
</reference>
<protein>
    <submittedName>
        <fullName evidence="2">Uncharacterized protein</fullName>
    </submittedName>
</protein>
<feature type="region of interest" description="Disordered" evidence="1">
    <location>
        <begin position="1"/>
        <end position="129"/>
    </location>
</feature>
<accession>A0A316YVX3</accession>
<evidence type="ECO:0000313" key="2">
    <source>
        <dbReference type="EMBL" id="PWN92808.1"/>
    </source>
</evidence>
<evidence type="ECO:0000256" key="1">
    <source>
        <dbReference type="SAM" id="MobiDB-lite"/>
    </source>
</evidence>
<dbReference type="Proteomes" id="UP000245768">
    <property type="component" value="Unassembled WGS sequence"/>
</dbReference>
<dbReference type="Gene3D" id="2.160.20.10">
    <property type="entry name" value="Single-stranded right-handed beta-helix, Pectin lyase-like"/>
    <property type="match status" value="1"/>
</dbReference>
<dbReference type="EMBL" id="KZ819634">
    <property type="protein sequence ID" value="PWN92808.1"/>
    <property type="molecule type" value="Genomic_DNA"/>
</dbReference>
<dbReference type="AlphaFoldDB" id="A0A316YVX3"/>
<dbReference type="InterPro" id="IPR012334">
    <property type="entry name" value="Pectin_lyas_fold"/>
</dbReference>
<dbReference type="RefSeq" id="XP_025380006.1">
    <property type="nucleotide sequence ID" value="XM_025520269.1"/>
</dbReference>
<dbReference type="CDD" id="cd23669">
    <property type="entry name" value="GH55_SacteLam55A-like"/>
    <property type="match status" value="1"/>
</dbReference>
<feature type="compositionally biased region" description="Low complexity" evidence="1">
    <location>
        <begin position="82"/>
        <end position="91"/>
    </location>
</feature>
<dbReference type="GeneID" id="37042185"/>